<sequence length="1834" mass="199640">MTSYSDCSMLAQDANKVLTPIGGSSNKRRDLRGEILFSFLRVRSEKNPASKSGLALGLGILSLPCTSSNSVQASLFKADKQSCLYRKAPSLADGLPVSSARRLRTSLLGPQALQAFTTASVQKKRKLNDKASSSSSSAAITPRGAKSKSASKSPRDTPSPTSSHSHAYSQYSQSRATPGRTTTASPDPPRFIPPHLHHEVLDLPTSHKLDSTSNTTARESRNTTAASSPSDAYAGLTLDSEEGAAGMSVHRRDSLTFGDDAATQAVNTMEESSENLNSPTATKRQKSRSASPAKRGAAEMEGQNTSDGDLNMDLDLDRTLLPVPPSKPSDDQEGNGERKESNTTTSAARNTRDTSVDMLGTHQTGQSAASSTTTNASPKSSVSDKIGSVSSNSTSGATTEDKPMEDVEPAPSLDDQVKIILEKTQGRDPEDGEVGYAVACSWLQRVLARCEEGQSMGPFDKDALEGEIGPVDNTALLPRDLETLDHSLLDDQNELFVPLSPALRYGDDFYILPKEAYDLVVQWYGLVEGQPVIKRYAHSGLGANVQWENHPPIFTLRKLQSSNFSALKHSIQDGNKKAPRIVASTTVSFQTFLKRVKAATKVPKTTKVRLWRVLETQATEVPASKTSMISMLSPPASREVSPDARRTIPPLAISTTAFSDLNEGTDVEKVDLKDQSNDDNYNGSMTLGVAGLGADQVLIIDEQEPKGNSDTFASDSVKKSTNKHGLSLKKGGLLSGNSSGRSSPSGGIMTRGRNRAKARSKGATGLSNLGNTCYMNSALQCIRATEELTAFFLEGDWKEDINADNVLGHGGLIAKTYASFLDSVYVPGQSSFTPRNFKTVLGKCGPQFSGYGQQDSQEFMSFLVDALHEDLNRIREKPYSENPDSDDNTVNDPEAVKALGEVFRKNFRARNDSVVMDLFNGFYKNTMVCPDCNKVSITFDPYSLLTLQLPIEHSWQGQITLFPLYGKPVTVEIDMDKHATIRTLKDYVAAKVPGLDSKRLMFAEVFGHKFFRTVDDKQTIMEVSIGTRDDMIMYELDMAPSNFPAPKKKPKKPRSMLNLSPDSGDDDIPTDDSPLSDRMLVPVFHRAQNNSYNTTRALTLTPTFITLTREDAQNYDEIYRKVLNQCANATTRDIFGEVAAELSSTETTPEVEQDAVMTTEDDASSNADPSIQARSVDSEDGIVGVSIVDADQSIPDAESEVDEATTKQSPPRNRYSFMEPGSDIPKNLRGLFELKYIPAGNDMIQTAWSSFDQNRNFPELLARVPKPARRMSTESTTSLQSGKISSESSDVDETPEPAMSAPTSFANEPQSDDEPELFSAKPSFKTNGKQNRKNKNKNKSRNKHKHVYGKKNRKNNKNGQSFDAFAAKQMSEDESDATTGSQTDGNPAIIRLGEAIVIDWNLDAFNALFGGRNENELAGQEARKHQEVLEDAELKEKRKLRAVRKKNGVSLEECFKESAKGEILTEENAWYCNRCRALRRASKQLEIWTTPDILVVHLKRFSANRQFRDKIDVLVDFPIEGLDLNGKVGLTEGKNMTYDLFAVDNHYGGLGGGHYTAFAKNFVDNEWYEYNDSMVSRRQPSAVVTTAAYLLFYRRRSANALGSANLDQIVHNLKNPADSETNSDGDSRSGSPSGKGQRLDGSSHKYTGSSSALVVVGVGHPPHGGDGSVAKAARGIDEDYDAEGEADAEEDEGISMAIGPQLPNKHVPVYGELSNSFDIKDVTNQPGWQWTSMGGVGNQDADKSIAMLSDDGSMNAANGDDDGYEDSRMLEDFGDDFGGYASGHHNSPVVVPLGQDHYPDIPDLIGDSGGRSGEDDSIFEDTGPVAEINLDDGA</sequence>
<dbReference type="InterPro" id="IPR018200">
    <property type="entry name" value="USP_CS"/>
</dbReference>
<feature type="compositionally biased region" description="Polar residues" evidence="8">
    <location>
        <begin position="1164"/>
        <end position="1175"/>
    </location>
</feature>
<dbReference type="EMBL" id="MU007063">
    <property type="protein sequence ID" value="KAF2426597.1"/>
    <property type="molecule type" value="Genomic_DNA"/>
</dbReference>
<dbReference type="PANTHER" id="PTHR21646">
    <property type="entry name" value="UBIQUITIN CARBOXYL-TERMINAL HYDROLASE"/>
    <property type="match status" value="1"/>
</dbReference>
<feature type="region of interest" description="Disordered" evidence="8">
    <location>
        <begin position="267"/>
        <end position="415"/>
    </location>
</feature>
<dbReference type="EC" id="3.4.19.12" evidence="3"/>
<feature type="compositionally biased region" description="Low complexity" evidence="8">
    <location>
        <begin position="162"/>
        <end position="176"/>
    </location>
</feature>
<feature type="compositionally biased region" description="Polar residues" evidence="8">
    <location>
        <begin position="267"/>
        <end position="282"/>
    </location>
</feature>
<evidence type="ECO:0000256" key="5">
    <source>
        <dbReference type="ARBA" id="ARBA00022786"/>
    </source>
</evidence>
<evidence type="ECO:0000313" key="12">
    <source>
        <dbReference type="Proteomes" id="UP000800235"/>
    </source>
</evidence>
<feature type="region of interest" description="Disordered" evidence="8">
    <location>
        <begin position="1158"/>
        <end position="1178"/>
    </location>
</feature>
<dbReference type="Pfam" id="PF00443">
    <property type="entry name" value="UCH"/>
    <property type="match status" value="1"/>
</dbReference>
<dbReference type="InterPro" id="IPR006615">
    <property type="entry name" value="Pept_C19_DUSP"/>
</dbReference>
<feature type="compositionally biased region" description="Low complexity" evidence="8">
    <location>
        <begin position="367"/>
        <end position="393"/>
    </location>
</feature>
<dbReference type="InterPro" id="IPR001394">
    <property type="entry name" value="Peptidase_C19_UCH"/>
</dbReference>
<feature type="region of interest" description="Disordered" evidence="8">
    <location>
        <begin position="1190"/>
        <end position="1221"/>
    </location>
</feature>
<evidence type="ECO:0000256" key="8">
    <source>
        <dbReference type="SAM" id="MobiDB-lite"/>
    </source>
</evidence>
<feature type="compositionally biased region" description="Polar residues" evidence="8">
    <location>
        <begin position="1273"/>
        <end position="1288"/>
    </location>
</feature>
<evidence type="ECO:0000256" key="3">
    <source>
        <dbReference type="ARBA" id="ARBA00012759"/>
    </source>
</evidence>
<feature type="domain" description="USP" evidence="9">
    <location>
        <begin position="764"/>
        <end position="1596"/>
    </location>
</feature>
<keyword evidence="4" id="KW-0645">Protease</keyword>
<dbReference type="PANTHER" id="PTHR21646:SF24">
    <property type="entry name" value="UBIQUITIN CARBOXYL-TERMINAL HYDROLASE"/>
    <property type="match status" value="1"/>
</dbReference>
<feature type="region of interest" description="Disordered" evidence="8">
    <location>
        <begin position="119"/>
        <end position="234"/>
    </location>
</feature>
<dbReference type="Proteomes" id="UP000800235">
    <property type="component" value="Unassembled WGS sequence"/>
</dbReference>
<dbReference type="PROSITE" id="PS00973">
    <property type="entry name" value="USP_2"/>
    <property type="match status" value="1"/>
</dbReference>
<evidence type="ECO:0000256" key="4">
    <source>
        <dbReference type="ARBA" id="ARBA00022670"/>
    </source>
</evidence>
<keyword evidence="7" id="KW-0788">Thiol protease</keyword>
<proteinExistence type="inferred from homology"/>
<feature type="compositionally biased region" description="Basic and acidic residues" evidence="8">
    <location>
        <begin position="196"/>
        <end position="210"/>
    </location>
</feature>
<dbReference type="PROSITE" id="PS50235">
    <property type="entry name" value="USP_3"/>
    <property type="match status" value="1"/>
</dbReference>
<dbReference type="InterPro" id="IPR050185">
    <property type="entry name" value="Ub_carboxyl-term_hydrolase"/>
</dbReference>
<keyword evidence="5" id="KW-0833">Ubl conjugation pathway</keyword>
<dbReference type="PROSITE" id="PS51283">
    <property type="entry name" value="DUSP"/>
    <property type="match status" value="1"/>
</dbReference>
<evidence type="ECO:0000259" key="10">
    <source>
        <dbReference type="PROSITE" id="PS51283"/>
    </source>
</evidence>
<feature type="region of interest" description="Disordered" evidence="8">
    <location>
        <begin position="1262"/>
        <end position="1359"/>
    </location>
</feature>
<gene>
    <name evidence="11" type="ORF">EJ08DRAFT_681206</name>
</gene>
<feature type="region of interest" description="Disordered" evidence="8">
    <location>
        <begin position="1043"/>
        <end position="1074"/>
    </location>
</feature>
<feature type="region of interest" description="Disordered" evidence="8">
    <location>
        <begin position="1615"/>
        <end position="1645"/>
    </location>
</feature>
<evidence type="ECO:0000256" key="7">
    <source>
        <dbReference type="ARBA" id="ARBA00022807"/>
    </source>
</evidence>
<comment type="similarity">
    <text evidence="2">Belongs to the peptidase C19 family.</text>
</comment>
<dbReference type="GO" id="GO:0004843">
    <property type="term" value="F:cysteine-type deubiquitinase activity"/>
    <property type="evidence" value="ECO:0007669"/>
    <property type="project" value="UniProtKB-EC"/>
</dbReference>
<comment type="catalytic activity">
    <reaction evidence="1">
        <text>Thiol-dependent hydrolysis of ester, thioester, amide, peptide and isopeptide bonds formed by the C-terminal Gly of ubiquitin (a 76-residue protein attached to proteins as an intracellular targeting signal).</text>
        <dbReference type="EC" id="3.4.19.12"/>
    </reaction>
</comment>
<evidence type="ECO:0000259" key="9">
    <source>
        <dbReference type="PROSITE" id="PS50235"/>
    </source>
</evidence>
<dbReference type="SUPFAM" id="SSF54001">
    <property type="entry name" value="Cysteine proteinases"/>
    <property type="match status" value="1"/>
</dbReference>
<feature type="region of interest" description="Disordered" evidence="8">
    <location>
        <begin position="705"/>
        <end position="763"/>
    </location>
</feature>
<evidence type="ECO:0000256" key="6">
    <source>
        <dbReference type="ARBA" id="ARBA00022801"/>
    </source>
</evidence>
<dbReference type="PROSITE" id="PS00972">
    <property type="entry name" value="USP_1"/>
    <property type="match status" value="1"/>
</dbReference>
<dbReference type="InterPro" id="IPR028889">
    <property type="entry name" value="USP"/>
</dbReference>
<dbReference type="OrthoDB" id="952271at2759"/>
<feature type="compositionally biased region" description="Basic residues" evidence="8">
    <location>
        <begin position="1330"/>
        <end position="1356"/>
    </location>
</feature>
<dbReference type="Pfam" id="PF06337">
    <property type="entry name" value="DUSP"/>
    <property type="match status" value="1"/>
</dbReference>
<reference evidence="11" key="1">
    <citation type="journal article" date="2020" name="Stud. Mycol.">
        <title>101 Dothideomycetes genomes: a test case for predicting lifestyles and emergence of pathogens.</title>
        <authorList>
            <person name="Haridas S."/>
            <person name="Albert R."/>
            <person name="Binder M."/>
            <person name="Bloem J."/>
            <person name="Labutti K."/>
            <person name="Salamov A."/>
            <person name="Andreopoulos B."/>
            <person name="Baker S."/>
            <person name="Barry K."/>
            <person name="Bills G."/>
            <person name="Bluhm B."/>
            <person name="Cannon C."/>
            <person name="Castanera R."/>
            <person name="Culley D."/>
            <person name="Daum C."/>
            <person name="Ezra D."/>
            <person name="Gonzalez J."/>
            <person name="Henrissat B."/>
            <person name="Kuo A."/>
            <person name="Liang C."/>
            <person name="Lipzen A."/>
            <person name="Lutzoni F."/>
            <person name="Magnuson J."/>
            <person name="Mondo S."/>
            <person name="Nolan M."/>
            <person name="Ohm R."/>
            <person name="Pangilinan J."/>
            <person name="Park H.-J."/>
            <person name="Ramirez L."/>
            <person name="Alfaro M."/>
            <person name="Sun H."/>
            <person name="Tritt A."/>
            <person name="Yoshinaga Y."/>
            <person name="Zwiers L.-H."/>
            <person name="Turgeon B."/>
            <person name="Goodwin S."/>
            <person name="Spatafora J."/>
            <person name="Crous P."/>
            <person name="Grigoriev I."/>
        </authorList>
    </citation>
    <scope>NUCLEOTIDE SEQUENCE</scope>
    <source>
        <strain evidence="11">CBS 130266</strain>
    </source>
</reference>
<name>A0A9P4NL81_9PEZI</name>
<feature type="compositionally biased region" description="Polar residues" evidence="8">
    <location>
        <begin position="148"/>
        <end position="161"/>
    </location>
</feature>
<dbReference type="InterPro" id="IPR038765">
    <property type="entry name" value="Papain-like_cys_pep_sf"/>
</dbReference>
<feature type="compositionally biased region" description="Low complexity" evidence="8">
    <location>
        <begin position="728"/>
        <end position="747"/>
    </location>
</feature>
<dbReference type="SUPFAM" id="SSF143791">
    <property type="entry name" value="DUSP-like"/>
    <property type="match status" value="1"/>
</dbReference>
<dbReference type="Gene3D" id="3.30.2230.10">
    <property type="entry name" value="DUSP-like"/>
    <property type="match status" value="1"/>
</dbReference>
<evidence type="ECO:0000256" key="1">
    <source>
        <dbReference type="ARBA" id="ARBA00000707"/>
    </source>
</evidence>
<comment type="caution">
    <text evidence="11">The sequence shown here is derived from an EMBL/GenBank/DDBJ whole genome shotgun (WGS) entry which is preliminary data.</text>
</comment>
<feature type="domain" description="DUSP" evidence="10">
    <location>
        <begin position="411"/>
        <end position="538"/>
    </location>
</feature>
<keyword evidence="12" id="KW-1185">Reference proteome</keyword>
<evidence type="ECO:0000256" key="2">
    <source>
        <dbReference type="ARBA" id="ARBA00009085"/>
    </source>
</evidence>
<organism evidence="11 12">
    <name type="scientific">Tothia fuscella</name>
    <dbReference type="NCBI Taxonomy" id="1048955"/>
    <lineage>
        <taxon>Eukaryota</taxon>
        <taxon>Fungi</taxon>
        <taxon>Dikarya</taxon>
        <taxon>Ascomycota</taxon>
        <taxon>Pezizomycotina</taxon>
        <taxon>Dothideomycetes</taxon>
        <taxon>Pleosporomycetidae</taxon>
        <taxon>Venturiales</taxon>
        <taxon>Cylindrosympodiaceae</taxon>
        <taxon>Tothia</taxon>
    </lineage>
</organism>
<dbReference type="GO" id="GO:0016579">
    <property type="term" value="P:protein deubiquitination"/>
    <property type="evidence" value="ECO:0007669"/>
    <property type="project" value="InterPro"/>
</dbReference>
<dbReference type="CDD" id="cd02674">
    <property type="entry name" value="Peptidase_C19R"/>
    <property type="match status" value="1"/>
</dbReference>
<evidence type="ECO:0000313" key="11">
    <source>
        <dbReference type="EMBL" id="KAF2426597.1"/>
    </source>
</evidence>
<protein>
    <recommendedName>
        <fullName evidence="3">ubiquitinyl hydrolase 1</fullName>
        <ecNumber evidence="3">3.4.19.12</ecNumber>
    </recommendedName>
</protein>
<feature type="compositionally biased region" description="Polar residues" evidence="8">
    <location>
        <begin position="211"/>
        <end position="230"/>
    </location>
</feature>
<keyword evidence="6" id="KW-0378">Hydrolase</keyword>
<feature type="region of interest" description="Disordered" evidence="8">
    <location>
        <begin position="1792"/>
        <end position="1834"/>
    </location>
</feature>
<accession>A0A9P4NL81</accession>
<dbReference type="InterPro" id="IPR035927">
    <property type="entry name" value="DUSP-like_sf"/>
</dbReference>
<dbReference type="Gene3D" id="3.90.70.10">
    <property type="entry name" value="Cysteine proteinases"/>
    <property type="match status" value="2"/>
</dbReference>
<dbReference type="GO" id="GO:0006508">
    <property type="term" value="P:proteolysis"/>
    <property type="evidence" value="ECO:0007669"/>
    <property type="project" value="UniProtKB-KW"/>
</dbReference>